<organism evidence="6 7">
    <name type="scientific">Pachysolen tannophilus NRRL Y-2460</name>
    <dbReference type="NCBI Taxonomy" id="669874"/>
    <lineage>
        <taxon>Eukaryota</taxon>
        <taxon>Fungi</taxon>
        <taxon>Dikarya</taxon>
        <taxon>Ascomycota</taxon>
        <taxon>Saccharomycotina</taxon>
        <taxon>Pichiomycetes</taxon>
        <taxon>Pachysolenaceae</taxon>
        <taxon>Pachysolen</taxon>
    </lineage>
</organism>
<dbReference type="InterPro" id="IPR011989">
    <property type="entry name" value="ARM-like"/>
</dbReference>
<dbReference type="Pfam" id="PF25150">
    <property type="entry name" value="TPR_Trm732"/>
    <property type="match status" value="1"/>
</dbReference>
<dbReference type="SUPFAM" id="SSF48371">
    <property type="entry name" value="ARM repeat"/>
    <property type="match status" value="2"/>
</dbReference>
<protein>
    <submittedName>
        <fullName evidence="6">Uncharacterized protein</fullName>
    </submittedName>
</protein>
<dbReference type="STRING" id="669874.A0A1E4TY36"/>
<dbReference type="OrthoDB" id="73997at2759"/>
<dbReference type="EMBL" id="KV454012">
    <property type="protein sequence ID" value="ODV96657.1"/>
    <property type="molecule type" value="Genomic_DNA"/>
</dbReference>
<dbReference type="Pfam" id="PF10350">
    <property type="entry name" value="DUF2428"/>
    <property type="match status" value="1"/>
</dbReference>
<dbReference type="InterPro" id="IPR016024">
    <property type="entry name" value="ARM-type_fold"/>
</dbReference>
<sequence length="1530" mass="177069">MSKVNCGLGDLGGLGDLRDGDGILVKDDLLKLKEHFIRTKSVEIEFLEKCSSPIFKSLQSAKGADEYRIICCDTFSLLLLRCSQAVLNANADEKLRLQEIFNAEITTYIYRYVIDFWNESGAPLGNSLREMFSKMLIFLNKLYDVRFRTSLYQKWVLIILNDVSFTMRVLYYMVETLSKEFDESYDFILKHKPGFINTSLSYMWSTALSNSIGKCLSALYKNHFNELRLKLEQDADIVWLQTWESLIIENLQNLQLRKNIQNYLLPNLFKVSSNSFVNFIKNMNALIGENFENEGLVAIMLSCLSIGQELAIVEEPFHGTNAIISVELLSALLSHQSGFIKITSLSLLTSSAQGSKSVQPCVLNLILEKLPIFTNEIDLEVANEFISIFKKFILRLRDSSYALNRDAMKMIKKNKFLDEAEEKCKQVEISKQFLIQVLNFISDNLRPGVCYQRCYSCLKILNVLIKSGLDETVDRQYYEKLHIDYPFNLEIYSDRKLSRLLIDNVANDFEDVRNLAVSILLMSSNLNSYENDLNLIVDRSFEMLADLRGRKGISGAKSLQFLCESSSLNKSFKKNILTRLVHDLTDRIQLAKLDLRSAVYQSNIYGYYLALNLIFENLKIDDEDFYSNLINIVVLSIFDIWTLAKPILSHDSPEGNLPKELQDQEEDLSCELEAKYGPATQVVLSYSWRAVKESSALLSTFLSRIDDDRIAFSTEDYDLIRIGDLIIQQLSTIRHPGAFSSVYPTFLSCCERCFNKKSDLPSIWLRKNLSLIEDQNHLITRRSAGLPFLITGILTAEFKYNKKLKNKNKKPIEKKLSDNDLILFKFTFEELIRIGSLPFEDGNGEEKLALPQVHAFNCIRALIVESQLSELSNFYIDKSLDLCLAKFSSRTWSIRNVSVMLFTAIQNRLFGTKKIDKNYLCTISSRLFFSRYKNLAKILLKNFQNSLAISQNEDMESIFPILSLLSRLHSTRGFNPILEFEPLLIECLGNKHWKVREMAARALPSVINDDEFYEECCSLLQKADNSNKNMIHGLLLAIKELLIRSGLKNTSESFIIPSKVTEMFLLRLDSLLFENNCYASCITYVQILDFIVSKNFDYSNFPEEILNKLGNYFLKHNILNHLDGSKQLLLSRLSTLVLKVYGKNNDLENLGDLLQVCLLSEFYECQLSAITYTSQNISILSSTIKLDIIDTLWFILSNAKFWSHVKAASLRLLKDLLINSDNAYEYDNDHLLERTKLLLEFMDEELNSEDVRSTSLAALGAFVARLNDSYYFETWLQLCEIHSSDDKPFNVRYSAMTSLISYLQTNNNRKANINFVKVLLKLYLFLFDDDDELREHASEFISRSIMDIKFHLVPIEIQNRFTEFLIHNYSISLIYDIILNDYYIKRLNYNIEDIVKCDQDNFLFSFEKQNFYRNVIDQHRIYIELLVLVASEFDSSTIEKLSTQIRENVDNLFKIINLFENDNYMGWLKEEENFNVFYCILFDIKFIKELIKDQRKFDALFGESLNKLNRISIRNNLHQLCKEQIVNSQN</sequence>
<gene>
    <name evidence="6" type="ORF">PACTADRAFT_15190</name>
</gene>
<name>A0A1E4TY36_PACTA</name>
<dbReference type="InterPro" id="IPR019442">
    <property type="entry name" value="THADA/TRM732_DUF2428"/>
</dbReference>
<dbReference type="Pfam" id="PF25151">
    <property type="entry name" value="TPR_Trm732_C"/>
    <property type="match status" value="1"/>
</dbReference>
<evidence type="ECO:0000259" key="3">
    <source>
        <dbReference type="Pfam" id="PF10350"/>
    </source>
</evidence>
<dbReference type="InterPro" id="IPR051954">
    <property type="entry name" value="tRNA_methyltransferase_THADA"/>
</dbReference>
<feature type="domain" description="DUF2428" evidence="3">
    <location>
        <begin position="630"/>
        <end position="893"/>
    </location>
</feature>
<dbReference type="InterPro" id="IPR056843">
    <property type="entry name" value="THADA-like_TPR"/>
</dbReference>
<feature type="domain" description="tRNA (32-2'-O)-methyltransferase regulator THADA-like C-terminal TPR repeats region" evidence="5">
    <location>
        <begin position="895"/>
        <end position="1041"/>
    </location>
</feature>
<dbReference type="Pfam" id="PF26523">
    <property type="entry name" value="Trm732_C"/>
    <property type="match status" value="1"/>
</dbReference>
<evidence type="ECO:0000313" key="6">
    <source>
        <dbReference type="EMBL" id="ODV96657.1"/>
    </source>
</evidence>
<reference evidence="7" key="1">
    <citation type="submission" date="2016-05" db="EMBL/GenBank/DDBJ databases">
        <title>Comparative genomics of biotechnologically important yeasts.</title>
        <authorList>
            <consortium name="DOE Joint Genome Institute"/>
            <person name="Riley R."/>
            <person name="Haridas S."/>
            <person name="Wolfe K.H."/>
            <person name="Lopes M.R."/>
            <person name="Hittinger C.T."/>
            <person name="Goker M."/>
            <person name="Salamov A."/>
            <person name="Wisecaver J."/>
            <person name="Long T.M."/>
            <person name="Aerts A.L."/>
            <person name="Barry K."/>
            <person name="Choi C."/>
            <person name="Clum A."/>
            <person name="Coughlan A.Y."/>
            <person name="Deshpande S."/>
            <person name="Douglass A.P."/>
            <person name="Hanson S.J."/>
            <person name="Klenk H.-P."/>
            <person name="Labutti K."/>
            <person name="Lapidus A."/>
            <person name="Lindquist E."/>
            <person name="Lipzen A."/>
            <person name="Meier-Kolthoff J.P."/>
            <person name="Ohm R.A."/>
            <person name="Otillar R.P."/>
            <person name="Pangilinan J."/>
            <person name="Peng Y."/>
            <person name="Rokas A."/>
            <person name="Rosa C.A."/>
            <person name="Scheuner C."/>
            <person name="Sibirny A.A."/>
            <person name="Slot J.C."/>
            <person name="Stielow J.B."/>
            <person name="Sun H."/>
            <person name="Kurtzman C.P."/>
            <person name="Blackwell M."/>
            <person name="Grigoriev I.V."/>
            <person name="Jeffries T.W."/>
        </authorList>
    </citation>
    <scope>NUCLEOTIDE SEQUENCE [LARGE SCALE GENOMIC DNA]</scope>
    <source>
        <strain evidence="7">NRRL Y-2460</strain>
    </source>
</reference>
<evidence type="ECO:0000256" key="1">
    <source>
        <dbReference type="ARBA" id="ARBA00010409"/>
    </source>
</evidence>
<dbReference type="Proteomes" id="UP000094236">
    <property type="component" value="Unassembled WGS sequence"/>
</dbReference>
<keyword evidence="7" id="KW-1185">Reference proteome</keyword>
<dbReference type="Gene3D" id="1.25.10.10">
    <property type="entry name" value="Leucine-rich Repeat Variant"/>
    <property type="match status" value="1"/>
</dbReference>
<evidence type="ECO:0000313" key="7">
    <source>
        <dbReference type="Proteomes" id="UP000094236"/>
    </source>
</evidence>
<dbReference type="InterPro" id="IPR056842">
    <property type="entry name" value="THADA-like_TPR_C"/>
</dbReference>
<evidence type="ECO:0000256" key="2">
    <source>
        <dbReference type="ARBA" id="ARBA00022694"/>
    </source>
</evidence>
<dbReference type="GO" id="GO:0030488">
    <property type="term" value="P:tRNA methylation"/>
    <property type="evidence" value="ECO:0007669"/>
    <property type="project" value="TreeGrafter"/>
</dbReference>
<evidence type="ECO:0000259" key="4">
    <source>
        <dbReference type="Pfam" id="PF25150"/>
    </source>
</evidence>
<dbReference type="PANTHER" id="PTHR14387:SF0">
    <property type="entry name" value="DUF2428 DOMAIN-CONTAINING PROTEIN"/>
    <property type="match status" value="1"/>
</dbReference>
<dbReference type="PANTHER" id="PTHR14387">
    <property type="entry name" value="THADA/DEATH RECEPTOR INTERACTING PROTEIN"/>
    <property type="match status" value="1"/>
</dbReference>
<proteinExistence type="inferred from homology"/>
<evidence type="ECO:0000259" key="5">
    <source>
        <dbReference type="Pfam" id="PF25151"/>
    </source>
</evidence>
<accession>A0A1E4TY36</accession>
<keyword evidence="2" id="KW-0819">tRNA processing</keyword>
<comment type="similarity">
    <text evidence="1">Belongs to the THADA family.</text>
</comment>
<dbReference type="GO" id="GO:0005829">
    <property type="term" value="C:cytosol"/>
    <property type="evidence" value="ECO:0007669"/>
    <property type="project" value="TreeGrafter"/>
</dbReference>
<feature type="domain" description="tRNA (32-2'-O)-methyltransferase regulator THADA-like TPR repeats region" evidence="4">
    <location>
        <begin position="239"/>
        <end position="514"/>
    </location>
</feature>